<dbReference type="Pfam" id="PF14529">
    <property type="entry name" value="Exo_endo_phos_2"/>
    <property type="match status" value="1"/>
</dbReference>
<dbReference type="InterPro" id="IPR005135">
    <property type="entry name" value="Endo/exonuclease/phosphatase"/>
</dbReference>
<evidence type="ECO:0000313" key="3">
    <source>
        <dbReference type="EnsemblMetazoa" id="XP_030832955"/>
    </source>
</evidence>
<reference evidence="3" key="2">
    <citation type="submission" date="2021-01" db="UniProtKB">
        <authorList>
            <consortium name="EnsemblMetazoa"/>
        </authorList>
    </citation>
    <scope>IDENTIFICATION</scope>
</reference>
<feature type="domain" description="Endonuclease/exonuclease/phosphatase" evidence="2">
    <location>
        <begin position="202"/>
        <end position="312"/>
    </location>
</feature>
<dbReference type="RefSeq" id="XP_030832955.1">
    <property type="nucleotide sequence ID" value="XM_030977095.1"/>
</dbReference>
<dbReference type="EnsemblMetazoa" id="XM_030977095">
    <property type="protein sequence ID" value="XP_030832955"/>
    <property type="gene ID" value="LOC115920683"/>
</dbReference>
<dbReference type="InterPro" id="IPR036691">
    <property type="entry name" value="Endo/exonu/phosph_ase_sf"/>
</dbReference>
<dbReference type="InParanoid" id="A0A7M7SUW6"/>
<organism evidence="3 4">
    <name type="scientific">Strongylocentrotus purpuratus</name>
    <name type="common">Purple sea urchin</name>
    <dbReference type="NCBI Taxonomy" id="7668"/>
    <lineage>
        <taxon>Eukaryota</taxon>
        <taxon>Metazoa</taxon>
        <taxon>Echinodermata</taxon>
        <taxon>Eleutherozoa</taxon>
        <taxon>Echinozoa</taxon>
        <taxon>Echinoidea</taxon>
        <taxon>Euechinoidea</taxon>
        <taxon>Echinacea</taxon>
        <taxon>Camarodonta</taxon>
        <taxon>Echinidea</taxon>
        <taxon>Strongylocentrotidae</taxon>
        <taxon>Strongylocentrotus</taxon>
    </lineage>
</organism>
<dbReference type="OMA" id="RTKQKPW"/>
<reference evidence="4" key="1">
    <citation type="submission" date="2015-02" db="EMBL/GenBank/DDBJ databases">
        <title>Genome sequencing for Strongylocentrotus purpuratus.</title>
        <authorList>
            <person name="Murali S."/>
            <person name="Liu Y."/>
            <person name="Vee V."/>
            <person name="English A."/>
            <person name="Wang M."/>
            <person name="Skinner E."/>
            <person name="Han Y."/>
            <person name="Muzny D.M."/>
            <person name="Worley K.C."/>
            <person name="Gibbs R.A."/>
        </authorList>
    </citation>
    <scope>NUCLEOTIDE SEQUENCE</scope>
</reference>
<dbReference type="PANTHER" id="PTHR33395">
    <property type="entry name" value="TRANSCRIPTASE, PUTATIVE-RELATED-RELATED"/>
    <property type="match status" value="1"/>
</dbReference>
<dbReference type="GO" id="GO:0003824">
    <property type="term" value="F:catalytic activity"/>
    <property type="evidence" value="ECO:0007669"/>
    <property type="project" value="InterPro"/>
</dbReference>
<accession>A0A7M7SUW6</accession>
<dbReference type="SUPFAM" id="SSF56219">
    <property type="entry name" value="DNase I-like"/>
    <property type="match status" value="1"/>
</dbReference>
<keyword evidence="4" id="KW-1185">Reference proteome</keyword>
<dbReference type="GO" id="GO:0007508">
    <property type="term" value="P:larval heart development"/>
    <property type="evidence" value="ECO:0000318"/>
    <property type="project" value="GO_Central"/>
</dbReference>
<dbReference type="GO" id="GO:0061343">
    <property type="term" value="P:cell adhesion involved in heart morphogenesis"/>
    <property type="evidence" value="ECO:0000318"/>
    <property type="project" value="GO_Central"/>
</dbReference>
<name>A0A7M7SUW6_STRPU</name>
<evidence type="ECO:0000259" key="2">
    <source>
        <dbReference type="Pfam" id="PF14529"/>
    </source>
</evidence>
<feature type="region of interest" description="Disordered" evidence="1">
    <location>
        <begin position="453"/>
        <end position="474"/>
    </location>
</feature>
<dbReference type="GO" id="GO:0031012">
    <property type="term" value="C:extracellular matrix"/>
    <property type="evidence" value="ECO:0000318"/>
    <property type="project" value="GO_Central"/>
</dbReference>
<dbReference type="Proteomes" id="UP000007110">
    <property type="component" value="Unassembled WGS sequence"/>
</dbReference>
<evidence type="ECO:0000256" key="1">
    <source>
        <dbReference type="SAM" id="MobiDB-lite"/>
    </source>
</evidence>
<feature type="region of interest" description="Disordered" evidence="1">
    <location>
        <begin position="53"/>
        <end position="97"/>
    </location>
</feature>
<dbReference type="Gene3D" id="3.60.10.10">
    <property type="entry name" value="Endonuclease/exonuclease/phosphatase"/>
    <property type="match status" value="1"/>
</dbReference>
<dbReference type="GeneID" id="115920683"/>
<proteinExistence type="predicted"/>
<protein>
    <recommendedName>
        <fullName evidence="2">Endonuclease/exonuclease/phosphatase domain-containing protein</fullName>
    </recommendedName>
</protein>
<evidence type="ECO:0000313" key="4">
    <source>
        <dbReference type="Proteomes" id="UP000007110"/>
    </source>
</evidence>
<sequence length="474" mass="53416">MTTQVYEALNDPNVSWHCVKCGLPQFSSSLFDHTHLETSNTFETLDLSTDNTTGYSGSDAEQDTISSSSSSTASFGPPQHTSSPTKRRKKGSKQEQQLRSMKVLNVNFQSIRNKKEELAVLIESTKPSIIIGTETWLTSSIFTSEIFPPSYSVVRKDRVGGHGGVLLAVRSDLTYNTLQIQDEGEHVYIKLSFGKDVSLIVGALYRPPNSDMQYMDKICSTIEELSVQNRKAVLWIGGDFNLPDINWEDLSVGGHSNPASINNRFLDMIQNCNLQQMVTFPTRGDNVLDLFLTNRPTLINKCSLLPGLGDHDIVGVDSDVTAKRSKPVKRKIYLWKKANLLGMKQDCRQFQQEFVHKYTEQSSVHEMWNCFKISLLNMMDSHVPAKMTSTRFSQPWVTRSVKRSSRRKKRAFNHALATDRQEDFNRYREIKKSTQAACKQAYSEYINNIISPDSKANPSDSGVSLTVRGTTVLE</sequence>
<dbReference type="PANTHER" id="PTHR33395:SF22">
    <property type="entry name" value="REVERSE TRANSCRIPTASE DOMAIN-CONTAINING PROTEIN"/>
    <property type="match status" value="1"/>
</dbReference>
<dbReference type="AlphaFoldDB" id="A0A7M7SUW6"/>
<dbReference type="KEGG" id="spu:115920683"/>